<feature type="compositionally biased region" description="Basic and acidic residues" evidence="1">
    <location>
        <begin position="226"/>
        <end position="245"/>
    </location>
</feature>
<feature type="compositionally biased region" description="Polar residues" evidence="1">
    <location>
        <begin position="246"/>
        <end position="261"/>
    </location>
</feature>
<organism evidence="2 3">
    <name type="scientific">Hortaea werneckii EXF-2000</name>
    <dbReference type="NCBI Taxonomy" id="1157616"/>
    <lineage>
        <taxon>Eukaryota</taxon>
        <taxon>Fungi</taxon>
        <taxon>Dikarya</taxon>
        <taxon>Ascomycota</taxon>
        <taxon>Pezizomycotina</taxon>
        <taxon>Dothideomycetes</taxon>
        <taxon>Dothideomycetidae</taxon>
        <taxon>Mycosphaerellales</taxon>
        <taxon>Teratosphaeriaceae</taxon>
        <taxon>Hortaea</taxon>
    </lineage>
</organism>
<dbReference type="OrthoDB" id="3946241at2759"/>
<protein>
    <submittedName>
        <fullName evidence="2">Uncharacterized protein</fullName>
    </submittedName>
</protein>
<dbReference type="AlphaFoldDB" id="A0A1Z5TTW8"/>
<feature type="compositionally biased region" description="Low complexity" evidence="1">
    <location>
        <begin position="168"/>
        <end position="184"/>
    </location>
</feature>
<reference evidence="2 3" key="1">
    <citation type="submission" date="2017-01" db="EMBL/GenBank/DDBJ databases">
        <title>The recent genome duplication of the halophilic yeast Hortaea werneckii: insights from long-read sequencing.</title>
        <authorList>
            <person name="Sinha S."/>
            <person name="Flibotte S."/>
            <person name="Neira M."/>
            <person name="Lenassi M."/>
            <person name="Gostincar C."/>
            <person name="Stajich J.E."/>
            <person name="Nislow C.E."/>
        </authorList>
    </citation>
    <scope>NUCLEOTIDE SEQUENCE [LARGE SCALE GENOMIC DNA]</scope>
    <source>
        <strain evidence="2 3">EXF-2000</strain>
    </source>
</reference>
<sequence>MASALRRLTMRQAKDQLEDADSDSDSHASSTKAVMETPFASRPLTPANHPNLSNTPLPGRSSIRRVSPSAESINRYKMRAPVAVGPAVATSESNPSYGIEKGAASTDELHQAPNTTDADLRERESPDSFSDEGFEHITIAEAKDAGKQRTTDLEMAPVAVSMRGLNFEEGSSEQSSEQSRVTRSQSRRKERADSAAAGLISDSTDIGKQIMSKMRANIDDDAPEDPQPRKSSDKSRPLVMRKSEQKSPSTSLDTSANSPSRLPNEASPDASSAHSQRFESVSPPGDPRSAADDPGPVKEPTSSPPPSTASKLRELVSRRYVRVDTVSPLVLLPPRYDPTSPPGMQFCSRLPATSRPKRPWGWMRRWTCCRCKAQTVVEQECCAKLDCGHKRCRNGCKLIQRNEDI</sequence>
<dbReference type="EMBL" id="MUNK01000003">
    <property type="protein sequence ID" value="OTA39443.1"/>
    <property type="molecule type" value="Genomic_DNA"/>
</dbReference>
<dbReference type="Proteomes" id="UP000194280">
    <property type="component" value="Unassembled WGS sequence"/>
</dbReference>
<dbReference type="VEuPathDB" id="FungiDB:BTJ68_00496"/>
<evidence type="ECO:0000256" key="1">
    <source>
        <dbReference type="SAM" id="MobiDB-lite"/>
    </source>
</evidence>
<name>A0A1Z5TTW8_HORWE</name>
<evidence type="ECO:0000313" key="3">
    <source>
        <dbReference type="Proteomes" id="UP000194280"/>
    </source>
</evidence>
<gene>
    <name evidence="2" type="ORF">BTJ68_00496</name>
</gene>
<evidence type="ECO:0000313" key="2">
    <source>
        <dbReference type="EMBL" id="OTA39443.1"/>
    </source>
</evidence>
<feature type="compositionally biased region" description="Polar residues" evidence="1">
    <location>
        <begin position="269"/>
        <end position="279"/>
    </location>
</feature>
<feature type="region of interest" description="Disordered" evidence="1">
    <location>
        <begin position="1"/>
        <end position="313"/>
    </location>
</feature>
<proteinExistence type="predicted"/>
<feature type="compositionally biased region" description="Basic and acidic residues" evidence="1">
    <location>
        <begin position="141"/>
        <end position="152"/>
    </location>
</feature>
<keyword evidence="3" id="KW-1185">Reference proteome</keyword>
<dbReference type="InParanoid" id="A0A1Z5TTW8"/>
<accession>A0A1Z5TTW8</accession>
<comment type="caution">
    <text evidence="2">The sequence shown here is derived from an EMBL/GenBank/DDBJ whole genome shotgun (WGS) entry which is preliminary data.</text>
</comment>